<feature type="binding site" evidence="9">
    <location>
        <position position="140"/>
    </location>
    <ligand>
        <name>4-amino-2-methyl-5-(diphosphooxymethyl)pyrimidine</name>
        <dbReference type="ChEBI" id="CHEBI:57841"/>
    </ligand>
</feature>
<dbReference type="Pfam" id="PF02581">
    <property type="entry name" value="TMP-TENI"/>
    <property type="match status" value="1"/>
</dbReference>
<dbReference type="UniPathway" id="UPA00060">
    <property type="reaction ID" value="UER00141"/>
</dbReference>
<evidence type="ECO:0000256" key="8">
    <source>
        <dbReference type="ARBA" id="ARBA00047883"/>
    </source>
</evidence>
<dbReference type="PANTHER" id="PTHR20857:SF15">
    <property type="entry name" value="THIAMINE-PHOSPHATE SYNTHASE"/>
    <property type="match status" value="1"/>
</dbReference>
<evidence type="ECO:0000256" key="3">
    <source>
        <dbReference type="ARBA" id="ARBA00022723"/>
    </source>
</evidence>
<evidence type="ECO:0000256" key="2">
    <source>
        <dbReference type="ARBA" id="ARBA00022679"/>
    </source>
</evidence>
<keyword evidence="4 9" id="KW-0460">Magnesium</keyword>
<dbReference type="AlphaFoldDB" id="A0A317KX43"/>
<evidence type="ECO:0000313" key="13">
    <source>
        <dbReference type="EMBL" id="PWU68092.1"/>
    </source>
</evidence>
<protein>
    <recommendedName>
        <fullName evidence="9">Thiamine-phosphate synthase</fullName>
        <shortName evidence="9">TP synthase</shortName>
        <shortName evidence="9">TPS</shortName>
        <ecNumber evidence="9">2.5.1.3</ecNumber>
    </recommendedName>
    <alternativeName>
        <fullName evidence="9">Thiamine-phosphate pyrophosphorylase</fullName>
        <shortName evidence="9">TMP pyrophosphorylase</shortName>
        <shortName evidence="9">TMP-PPase</shortName>
    </alternativeName>
</protein>
<accession>A0A317KX43</accession>
<evidence type="ECO:0000256" key="4">
    <source>
        <dbReference type="ARBA" id="ARBA00022842"/>
    </source>
</evidence>
<dbReference type="GO" id="GO:0009229">
    <property type="term" value="P:thiamine diphosphate biosynthetic process"/>
    <property type="evidence" value="ECO:0007669"/>
    <property type="project" value="UniProtKB-UniRule"/>
</dbReference>
<dbReference type="EC" id="2.5.1.3" evidence="9"/>
<dbReference type="OrthoDB" id="9812206at2"/>
<evidence type="ECO:0000256" key="11">
    <source>
        <dbReference type="RuleBase" id="RU004253"/>
    </source>
</evidence>
<evidence type="ECO:0000256" key="1">
    <source>
        <dbReference type="ARBA" id="ARBA00005165"/>
    </source>
</evidence>
<feature type="binding site" evidence="9">
    <location>
        <begin position="137"/>
        <end position="139"/>
    </location>
    <ligand>
        <name>2-[(2R,5Z)-2-carboxy-4-methylthiazol-5(2H)-ylidene]ethyl phosphate</name>
        <dbReference type="ChEBI" id="CHEBI:62899"/>
    </ligand>
</feature>
<organism evidence="13 14">
    <name type="scientific">Gracilibacillus dipsosauri</name>
    <dbReference type="NCBI Taxonomy" id="178340"/>
    <lineage>
        <taxon>Bacteria</taxon>
        <taxon>Bacillati</taxon>
        <taxon>Bacillota</taxon>
        <taxon>Bacilli</taxon>
        <taxon>Bacillales</taxon>
        <taxon>Bacillaceae</taxon>
        <taxon>Gracilibacillus</taxon>
    </lineage>
</organism>
<evidence type="ECO:0000256" key="10">
    <source>
        <dbReference type="RuleBase" id="RU003826"/>
    </source>
</evidence>
<comment type="cofactor">
    <cofactor evidence="9">
        <name>Mg(2+)</name>
        <dbReference type="ChEBI" id="CHEBI:18420"/>
    </cofactor>
    <text evidence="9">Binds 1 Mg(2+) ion per subunit.</text>
</comment>
<feature type="binding site" evidence="9">
    <location>
        <position position="73"/>
    </location>
    <ligand>
        <name>Mg(2+)</name>
        <dbReference type="ChEBI" id="CHEBI:18420"/>
    </ligand>
</feature>
<feature type="binding site" evidence="9">
    <location>
        <position position="111"/>
    </location>
    <ligand>
        <name>4-amino-2-methyl-5-(diphosphooxymethyl)pyrimidine</name>
        <dbReference type="ChEBI" id="CHEBI:57841"/>
    </ligand>
</feature>
<keyword evidence="5 9" id="KW-0784">Thiamine biosynthesis</keyword>
<feature type="binding site" evidence="9">
    <location>
        <position position="72"/>
    </location>
    <ligand>
        <name>4-amino-2-methyl-5-(diphosphooxymethyl)pyrimidine</name>
        <dbReference type="ChEBI" id="CHEBI:57841"/>
    </ligand>
</feature>
<dbReference type="GO" id="GO:0004789">
    <property type="term" value="F:thiamine-phosphate diphosphorylase activity"/>
    <property type="evidence" value="ECO:0007669"/>
    <property type="project" value="UniProtKB-UniRule"/>
</dbReference>
<feature type="binding site" evidence="9">
    <location>
        <position position="169"/>
    </location>
    <ligand>
        <name>2-[(2R,5Z)-2-carboxy-4-methylthiazol-5(2H)-ylidene]ethyl phosphate</name>
        <dbReference type="ChEBI" id="CHEBI:62899"/>
    </ligand>
</feature>
<evidence type="ECO:0000256" key="7">
    <source>
        <dbReference type="ARBA" id="ARBA00047851"/>
    </source>
</evidence>
<comment type="catalytic activity">
    <reaction evidence="8 9 10">
        <text>2-[(2R,5Z)-2-carboxy-4-methylthiazol-5(2H)-ylidene]ethyl phosphate + 4-amino-2-methyl-5-(diphosphooxymethyl)pyrimidine + 2 H(+) = thiamine phosphate + CO2 + diphosphate</text>
        <dbReference type="Rhea" id="RHEA:47844"/>
        <dbReference type="ChEBI" id="CHEBI:15378"/>
        <dbReference type="ChEBI" id="CHEBI:16526"/>
        <dbReference type="ChEBI" id="CHEBI:33019"/>
        <dbReference type="ChEBI" id="CHEBI:37575"/>
        <dbReference type="ChEBI" id="CHEBI:57841"/>
        <dbReference type="ChEBI" id="CHEBI:62899"/>
        <dbReference type="EC" id="2.5.1.3"/>
    </reaction>
</comment>
<comment type="similarity">
    <text evidence="9 10">Belongs to the thiamine-phosphate synthase family.</text>
</comment>
<dbReference type="InterPro" id="IPR036206">
    <property type="entry name" value="ThiamineP_synth_sf"/>
</dbReference>
<reference evidence="13 14" key="1">
    <citation type="submission" date="2018-05" db="EMBL/GenBank/DDBJ databases">
        <title>Genomic analysis of Gracilibacillus dipsosauri DD1 reveals novel features of a salt-tolerant amylase.</title>
        <authorList>
            <person name="Deutch C.E."/>
            <person name="Yang S."/>
        </authorList>
    </citation>
    <scope>NUCLEOTIDE SEQUENCE [LARGE SCALE GENOMIC DNA]</scope>
    <source>
        <strain evidence="13 14">DD1</strain>
    </source>
</reference>
<feature type="binding site" evidence="9">
    <location>
        <begin position="189"/>
        <end position="190"/>
    </location>
    <ligand>
        <name>2-[(2R,5Z)-2-carboxy-4-methylthiazol-5(2H)-ylidene]ethyl phosphate</name>
        <dbReference type="ChEBI" id="CHEBI:62899"/>
    </ligand>
</feature>
<dbReference type="PANTHER" id="PTHR20857">
    <property type="entry name" value="THIAMINE-PHOSPHATE PYROPHOSPHORYLASE"/>
    <property type="match status" value="1"/>
</dbReference>
<dbReference type="InterPro" id="IPR022998">
    <property type="entry name" value="ThiamineP_synth_TenI"/>
</dbReference>
<feature type="domain" description="Thiamine phosphate synthase/TenI" evidence="12">
    <location>
        <begin position="8"/>
        <end position="192"/>
    </location>
</feature>
<dbReference type="GO" id="GO:0009228">
    <property type="term" value="P:thiamine biosynthetic process"/>
    <property type="evidence" value="ECO:0007669"/>
    <property type="project" value="UniProtKB-KW"/>
</dbReference>
<dbReference type="NCBIfam" id="TIGR00693">
    <property type="entry name" value="thiE"/>
    <property type="match status" value="1"/>
</dbReference>
<dbReference type="RefSeq" id="WP_109984853.1">
    <property type="nucleotide sequence ID" value="NZ_QGTD01000011.1"/>
</dbReference>
<keyword evidence="2 9" id="KW-0808">Transferase</keyword>
<evidence type="ECO:0000256" key="6">
    <source>
        <dbReference type="ARBA" id="ARBA00047334"/>
    </source>
</evidence>
<feature type="binding site" evidence="9">
    <location>
        <position position="92"/>
    </location>
    <ligand>
        <name>Mg(2+)</name>
        <dbReference type="ChEBI" id="CHEBI:18420"/>
    </ligand>
</feature>
<evidence type="ECO:0000259" key="12">
    <source>
        <dbReference type="Pfam" id="PF02581"/>
    </source>
</evidence>
<evidence type="ECO:0000256" key="5">
    <source>
        <dbReference type="ARBA" id="ARBA00022977"/>
    </source>
</evidence>
<dbReference type="EMBL" id="QGTD01000011">
    <property type="protein sequence ID" value="PWU68092.1"/>
    <property type="molecule type" value="Genomic_DNA"/>
</dbReference>
<dbReference type="FunFam" id="3.20.20.70:FF:000096">
    <property type="entry name" value="Thiamine-phosphate synthase"/>
    <property type="match status" value="1"/>
</dbReference>
<comment type="pathway">
    <text evidence="1 9 11">Cofactor biosynthesis; thiamine diphosphate biosynthesis; thiamine phosphate from 4-amino-2-methyl-5-diphosphomethylpyrimidine and 4-methyl-5-(2-phosphoethyl)-thiazole: step 1/1.</text>
</comment>
<feature type="binding site" evidence="9">
    <location>
        <begin position="37"/>
        <end position="41"/>
    </location>
    <ligand>
        <name>4-amino-2-methyl-5-(diphosphooxymethyl)pyrimidine</name>
        <dbReference type="ChEBI" id="CHEBI:57841"/>
    </ligand>
</feature>
<evidence type="ECO:0000313" key="14">
    <source>
        <dbReference type="Proteomes" id="UP000245624"/>
    </source>
</evidence>
<dbReference type="InterPro" id="IPR013785">
    <property type="entry name" value="Aldolase_TIM"/>
</dbReference>
<dbReference type="Gene3D" id="3.20.20.70">
    <property type="entry name" value="Aldolase class I"/>
    <property type="match status" value="1"/>
</dbReference>
<dbReference type="Proteomes" id="UP000245624">
    <property type="component" value="Unassembled WGS sequence"/>
</dbReference>
<dbReference type="CDD" id="cd00564">
    <property type="entry name" value="TMP_TenI"/>
    <property type="match status" value="1"/>
</dbReference>
<dbReference type="GO" id="GO:0005737">
    <property type="term" value="C:cytoplasm"/>
    <property type="evidence" value="ECO:0007669"/>
    <property type="project" value="TreeGrafter"/>
</dbReference>
<comment type="caution">
    <text evidence="13">The sequence shown here is derived from an EMBL/GenBank/DDBJ whole genome shotgun (WGS) entry which is preliminary data.</text>
</comment>
<dbReference type="HAMAP" id="MF_00097">
    <property type="entry name" value="TMP_synthase"/>
    <property type="match status" value="1"/>
</dbReference>
<dbReference type="GO" id="GO:0000287">
    <property type="term" value="F:magnesium ion binding"/>
    <property type="evidence" value="ECO:0007669"/>
    <property type="project" value="UniProtKB-UniRule"/>
</dbReference>
<keyword evidence="14" id="KW-1185">Reference proteome</keyword>
<keyword evidence="3 9" id="KW-0479">Metal-binding</keyword>
<evidence type="ECO:0000256" key="9">
    <source>
        <dbReference type="HAMAP-Rule" id="MF_00097"/>
    </source>
</evidence>
<name>A0A317KX43_9BACI</name>
<proteinExistence type="inferred from homology"/>
<comment type="function">
    <text evidence="9">Condenses 4-methyl-5-(beta-hydroxyethyl)thiazole monophosphate (THZ-P) and 2-methyl-4-amino-5-hydroxymethyl pyrimidine pyrophosphate (HMP-PP) to form thiamine monophosphate (TMP).</text>
</comment>
<dbReference type="InterPro" id="IPR034291">
    <property type="entry name" value="TMP_synthase"/>
</dbReference>
<comment type="catalytic activity">
    <reaction evidence="7 9 10">
        <text>2-(2-carboxy-4-methylthiazol-5-yl)ethyl phosphate + 4-amino-2-methyl-5-(diphosphooxymethyl)pyrimidine + 2 H(+) = thiamine phosphate + CO2 + diphosphate</text>
        <dbReference type="Rhea" id="RHEA:47848"/>
        <dbReference type="ChEBI" id="CHEBI:15378"/>
        <dbReference type="ChEBI" id="CHEBI:16526"/>
        <dbReference type="ChEBI" id="CHEBI:33019"/>
        <dbReference type="ChEBI" id="CHEBI:37575"/>
        <dbReference type="ChEBI" id="CHEBI:57841"/>
        <dbReference type="ChEBI" id="CHEBI:62890"/>
        <dbReference type="EC" id="2.5.1.3"/>
    </reaction>
</comment>
<gene>
    <name evidence="9" type="primary">thiE</name>
    <name evidence="13" type="ORF">DLJ74_13035</name>
</gene>
<comment type="catalytic activity">
    <reaction evidence="6 9 10">
        <text>4-methyl-5-(2-phosphooxyethyl)-thiazole + 4-amino-2-methyl-5-(diphosphooxymethyl)pyrimidine + H(+) = thiamine phosphate + diphosphate</text>
        <dbReference type="Rhea" id="RHEA:22328"/>
        <dbReference type="ChEBI" id="CHEBI:15378"/>
        <dbReference type="ChEBI" id="CHEBI:33019"/>
        <dbReference type="ChEBI" id="CHEBI:37575"/>
        <dbReference type="ChEBI" id="CHEBI:57841"/>
        <dbReference type="ChEBI" id="CHEBI:58296"/>
        <dbReference type="EC" id="2.5.1.3"/>
    </reaction>
</comment>
<sequence>MKPSILQVYFILGTNNTEQDPLEVLEEALQGGVSLFQFREKGKGALIGEEKKQMALKMKGLCHQYDVPFLINDDIDLALEIGADGVHVGQEDEPFVQVKSRCPDHWIIGVSATNEKEAIKAKEDGADYIGVGPIYGTNTKEDAKQPIGENGLRNIREQVGDLPIVAIGGIKLGHIFGLRKAGADGVSIITAISRSKKPKEMAHLFRKFAHYQSN</sequence>
<dbReference type="SUPFAM" id="SSF51391">
    <property type="entry name" value="Thiamin phosphate synthase"/>
    <property type="match status" value="1"/>
</dbReference>